<reference evidence="1 2" key="1">
    <citation type="submission" date="2020-06" db="EMBL/GenBank/DDBJ databases">
        <title>Complete genome sequence of Candidatus Phytoplasma asteris RP166.</title>
        <authorList>
            <person name="Cho S.-T."/>
            <person name="Zwolinska A."/>
            <person name="Huang W."/>
            <person name="Wouters R."/>
            <person name="Hogenhout S.A."/>
            <person name="Kuo C.-H."/>
        </authorList>
    </citation>
    <scope>NUCLEOTIDE SEQUENCE [LARGE SCALE GENOMIC DNA]</scope>
    <source>
        <strain evidence="1">RP166</strain>
    </source>
</reference>
<proteinExistence type="predicted"/>
<dbReference type="Proteomes" id="UP000509122">
    <property type="component" value="Chromosome"/>
</dbReference>
<accession>A0A859IAT9</accession>
<gene>
    <name evidence="1" type="ORF">RP166_0500</name>
</gene>
<evidence type="ECO:0000313" key="2">
    <source>
        <dbReference type="Proteomes" id="UP000509122"/>
    </source>
</evidence>
<protein>
    <submittedName>
        <fullName evidence="1">Uncharacterized protein</fullName>
    </submittedName>
</protein>
<dbReference type="KEGG" id="rphy:RP166_0500"/>
<dbReference type="EMBL" id="CP055264">
    <property type="protein sequence ID" value="QKX95065.1"/>
    <property type="molecule type" value="Genomic_DNA"/>
</dbReference>
<dbReference type="AlphaFoldDB" id="A0A859IAT9"/>
<organism evidence="1 2">
    <name type="scientific">Rapeseed phyllody phytoplasma</name>
    <dbReference type="NCBI Taxonomy" id="2490543"/>
    <lineage>
        <taxon>Bacteria</taxon>
        <taxon>Bacillati</taxon>
        <taxon>Mycoplasmatota</taxon>
        <taxon>Mollicutes</taxon>
        <taxon>Acholeplasmatales</taxon>
        <taxon>Acholeplasmataceae</taxon>
        <taxon>Candidatus Phytoplasma</taxon>
        <taxon>16SrI (Aster yellows group)</taxon>
    </lineage>
</organism>
<name>A0A859IAT9_9MOLU</name>
<sequence>MSDAMTEAYRGTYFKDRLTTKTPKGKWLNLHHSNKTFKNKKKLPKTK</sequence>
<evidence type="ECO:0000313" key="1">
    <source>
        <dbReference type="EMBL" id="QKX95065.1"/>
    </source>
</evidence>